<evidence type="ECO:0000313" key="14">
    <source>
        <dbReference type="EMBL" id="CAB4640171.1"/>
    </source>
</evidence>
<evidence type="ECO:0000256" key="7">
    <source>
        <dbReference type="ARBA" id="ARBA00022777"/>
    </source>
</evidence>
<keyword evidence="8 11" id="KW-1133">Transmembrane helix</keyword>
<reference evidence="15" key="1">
    <citation type="submission" date="2020-05" db="EMBL/GenBank/DDBJ databases">
        <authorList>
            <person name="Chiriac C."/>
            <person name="Salcher M."/>
            <person name="Ghai R."/>
            <person name="Kavagutti S V."/>
        </authorList>
    </citation>
    <scope>NUCLEOTIDE SEQUENCE</scope>
</reference>
<name>A0A6J6KJL6_9ZZZZ</name>
<evidence type="ECO:0000259" key="12">
    <source>
        <dbReference type="PROSITE" id="PS50109"/>
    </source>
</evidence>
<keyword evidence="6 11" id="KW-0812">Transmembrane</keyword>
<evidence type="ECO:0000256" key="6">
    <source>
        <dbReference type="ARBA" id="ARBA00022692"/>
    </source>
</evidence>
<dbReference type="InterPro" id="IPR050428">
    <property type="entry name" value="TCS_sensor_his_kinase"/>
</dbReference>
<keyword evidence="4" id="KW-0597">Phosphoprotein</keyword>
<evidence type="ECO:0000259" key="13">
    <source>
        <dbReference type="PROSITE" id="PS50885"/>
    </source>
</evidence>
<evidence type="ECO:0000256" key="1">
    <source>
        <dbReference type="ARBA" id="ARBA00000085"/>
    </source>
</evidence>
<keyword evidence="7" id="KW-0418">Kinase</keyword>
<dbReference type="GO" id="GO:0000155">
    <property type="term" value="F:phosphorelay sensor kinase activity"/>
    <property type="evidence" value="ECO:0007669"/>
    <property type="project" value="InterPro"/>
</dbReference>
<dbReference type="SUPFAM" id="SSF158472">
    <property type="entry name" value="HAMP domain-like"/>
    <property type="match status" value="1"/>
</dbReference>
<feature type="domain" description="Histidine kinase" evidence="12">
    <location>
        <begin position="296"/>
        <end position="512"/>
    </location>
</feature>
<evidence type="ECO:0000313" key="15">
    <source>
        <dbReference type="EMBL" id="CAB4648315.1"/>
    </source>
</evidence>
<keyword evidence="10 11" id="KW-0472">Membrane</keyword>
<dbReference type="CDD" id="cd00082">
    <property type="entry name" value="HisKA"/>
    <property type="match status" value="1"/>
</dbReference>
<dbReference type="SUPFAM" id="SSF47384">
    <property type="entry name" value="Homodimeric domain of signal transducing histidine kinase"/>
    <property type="match status" value="1"/>
</dbReference>
<accession>A0A6J6KJL6</accession>
<gene>
    <name evidence="14" type="ORF">UFOPK2166_00133</name>
    <name evidence="15" type="ORF">UFOPK2195_00326</name>
    <name evidence="16" type="ORF">UFOPK2657_00118</name>
    <name evidence="17" type="ORF">UFOPK2872_00571</name>
</gene>
<evidence type="ECO:0000256" key="4">
    <source>
        <dbReference type="ARBA" id="ARBA00022553"/>
    </source>
</evidence>
<evidence type="ECO:0000256" key="2">
    <source>
        <dbReference type="ARBA" id="ARBA00004370"/>
    </source>
</evidence>
<dbReference type="EMBL" id="CAEZWH010000039">
    <property type="protein sequence ID" value="CAB4648315.1"/>
    <property type="molecule type" value="Genomic_DNA"/>
</dbReference>
<evidence type="ECO:0000256" key="8">
    <source>
        <dbReference type="ARBA" id="ARBA00022989"/>
    </source>
</evidence>
<feature type="domain" description="HAMP" evidence="13">
    <location>
        <begin position="236"/>
        <end position="288"/>
    </location>
</feature>
<dbReference type="Gene3D" id="3.30.565.10">
    <property type="entry name" value="Histidine kinase-like ATPase, C-terminal domain"/>
    <property type="match status" value="1"/>
</dbReference>
<dbReference type="EMBL" id="CAEZYG010000009">
    <property type="protein sequence ID" value="CAB4703384.1"/>
    <property type="molecule type" value="Genomic_DNA"/>
</dbReference>
<comment type="catalytic activity">
    <reaction evidence="1">
        <text>ATP + protein L-histidine = ADP + protein N-phospho-L-histidine.</text>
        <dbReference type="EC" id="2.7.13.3"/>
    </reaction>
</comment>
<dbReference type="PANTHER" id="PTHR45436:SF5">
    <property type="entry name" value="SENSOR HISTIDINE KINASE TRCS"/>
    <property type="match status" value="1"/>
</dbReference>
<dbReference type="InterPro" id="IPR036890">
    <property type="entry name" value="HATPase_C_sf"/>
</dbReference>
<organism evidence="15">
    <name type="scientific">freshwater metagenome</name>
    <dbReference type="NCBI Taxonomy" id="449393"/>
    <lineage>
        <taxon>unclassified sequences</taxon>
        <taxon>metagenomes</taxon>
        <taxon>ecological metagenomes</taxon>
    </lineage>
</organism>
<keyword evidence="9" id="KW-0902">Two-component regulatory system</keyword>
<evidence type="ECO:0000256" key="11">
    <source>
        <dbReference type="SAM" id="Phobius"/>
    </source>
</evidence>
<evidence type="ECO:0000313" key="16">
    <source>
        <dbReference type="EMBL" id="CAB4703384.1"/>
    </source>
</evidence>
<dbReference type="PRINTS" id="PR00344">
    <property type="entry name" value="BCTRLSENSOR"/>
</dbReference>
<evidence type="ECO:0000256" key="5">
    <source>
        <dbReference type="ARBA" id="ARBA00022679"/>
    </source>
</evidence>
<evidence type="ECO:0000256" key="3">
    <source>
        <dbReference type="ARBA" id="ARBA00012438"/>
    </source>
</evidence>
<protein>
    <recommendedName>
        <fullName evidence="3">histidine kinase</fullName>
        <ecNumber evidence="3">2.7.13.3</ecNumber>
    </recommendedName>
</protein>
<dbReference type="GO" id="GO:0005886">
    <property type="term" value="C:plasma membrane"/>
    <property type="evidence" value="ECO:0007669"/>
    <property type="project" value="TreeGrafter"/>
</dbReference>
<feature type="transmembrane region" description="Helical" evidence="11">
    <location>
        <begin position="212"/>
        <end position="232"/>
    </location>
</feature>
<dbReference type="InterPro" id="IPR004358">
    <property type="entry name" value="Sig_transdc_His_kin-like_C"/>
</dbReference>
<dbReference type="SUPFAM" id="SSF55874">
    <property type="entry name" value="ATPase domain of HSP90 chaperone/DNA topoisomerase II/histidine kinase"/>
    <property type="match status" value="1"/>
</dbReference>
<comment type="subcellular location">
    <subcellularLocation>
        <location evidence="2">Membrane</location>
    </subcellularLocation>
</comment>
<dbReference type="PROSITE" id="PS50109">
    <property type="entry name" value="HIS_KIN"/>
    <property type="match status" value="1"/>
</dbReference>
<dbReference type="EC" id="2.7.13.3" evidence="3"/>
<dbReference type="InterPro" id="IPR003660">
    <property type="entry name" value="HAMP_dom"/>
</dbReference>
<dbReference type="InterPro" id="IPR005467">
    <property type="entry name" value="His_kinase_dom"/>
</dbReference>
<feature type="transmembrane region" description="Helical" evidence="11">
    <location>
        <begin position="58"/>
        <end position="79"/>
    </location>
</feature>
<keyword evidence="5" id="KW-0808">Transferase</keyword>
<dbReference type="SMART" id="SM00387">
    <property type="entry name" value="HATPase_c"/>
    <property type="match status" value="1"/>
</dbReference>
<dbReference type="CDD" id="cd06225">
    <property type="entry name" value="HAMP"/>
    <property type="match status" value="1"/>
</dbReference>
<proteinExistence type="predicted"/>
<dbReference type="Gene3D" id="6.10.340.10">
    <property type="match status" value="1"/>
</dbReference>
<dbReference type="InterPro" id="IPR036097">
    <property type="entry name" value="HisK_dim/P_sf"/>
</dbReference>
<dbReference type="Gene3D" id="1.10.287.130">
    <property type="match status" value="1"/>
</dbReference>
<dbReference type="EMBL" id="CAEZWB010000008">
    <property type="protein sequence ID" value="CAB4640171.1"/>
    <property type="molecule type" value="Genomic_DNA"/>
</dbReference>
<dbReference type="SMART" id="SM00304">
    <property type="entry name" value="HAMP"/>
    <property type="match status" value="1"/>
</dbReference>
<dbReference type="InterPro" id="IPR003661">
    <property type="entry name" value="HisK_dim/P_dom"/>
</dbReference>
<dbReference type="SMART" id="SM00388">
    <property type="entry name" value="HisKA"/>
    <property type="match status" value="1"/>
</dbReference>
<sequence>MSIEEWRIGYRTGGNPCSPLGPAGSCSTQWRKASLLRHADLMDTRVFRAFFTGLRGRMVLFFSLAAFAAGLLLSVVTYASTRTYLLGQRSEVAQRQAFNNAQLVRTVVSTDRDNIADMITNIRSERGGYAVFHLNATDSQSSAFYAQEPLRFTQTDLPNELLRRTIAGQTGRQRFTFDGRPYEGIGVAIPSLGVQYFEAFPLTDVQTTLRTIQTTLIIGVLIITFSAGFLGFSTSRNVLRPLSRVAAAANNIATGGLDTRLDNESDSDLDQLVSSFNNMADAVQLRIEREQRFASDVSHELRSPVTALSAAVDVLVSRRNEFSERNQQAIDITASQVKRFDRTVLDLLELSRLDAGASESSLEYLRLSDLIDRIMSHYGFSTVPFQSSVRGVEPNGFGEDETLIDRRRIERILLNLLENARDHGGGAIRVGLDRNGDYFVLTVDDSGIGVTLSERERIFDRFARSTPSRNSTGSGLGLAIVREHARALGGDAVVETSPTGGARFCVTVLRIIQRQDIEEKDGEHA</sequence>
<evidence type="ECO:0000313" key="17">
    <source>
        <dbReference type="EMBL" id="CAB4762366.1"/>
    </source>
</evidence>
<evidence type="ECO:0000256" key="10">
    <source>
        <dbReference type="ARBA" id="ARBA00023136"/>
    </source>
</evidence>
<dbReference type="InterPro" id="IPR003594">
    <property type="entry name" value="HATPase_dom"/>
</dbReference>
<dbReference type="Pfam" id="PF00512">
    <property type="entry name" value="HisKA"/>
    <property type="match status" value="1"/>
</dbReference>
<dbReference type="AlphaFoldDB" id="A0A6J6KJL6"/>
<dbReference type="PROSITE" id="PS50885">
    <property type="entry name" value="HAMP"/>
    <property type="match status" value="1"/>
</dbReference>
<dbReference type="PANTHER" id="PTHR45436">
    <property type="entry name" value="SENSOR HISTIDINE KINASE YKOH"/>
    <property type="match status" value="1"/>
</dbReference>
<dbReference type="EMBL" id="CAEZZM010000052">
    <property type="protein sequence ID" value="CAB4762366.1"/>
    <property type="molecule type" value="Genomic_DNA"/>
</dbReference>
<evidence type="ECO:0000256" key="9">
    <source>
        <dbReference type="ARBA" id="ARBA00023012"/>
    </source>
</evidence>
<dbReference type="Pfam" id="PF00672">
    <property type="entry name" value="HAMP"/>
    <property type="match status" value="1"/>
</dbReference>
<dbReference type="Pfam" id="PF02518">
    <property type="entry name" value="HATPase_c"/>
    <property type="match status" value="1"/>
</dbReference>